<organism evidence="3 4">
    <name type="scientific">Acidiphilium rubrum</name>
    <dbReference type="NCBI Taxonomy" id="526"/>
    <lineage>
        <taxon>Bacteria</taxon>
        <taxon>Pseudomonadati</taxon>
        <taxon>Pseudomonadota</taxon>
        <taxon>Alphaproteobacteria</taxon>
        <taxon>Acetobacterales</taxon>
        <taxon>Acidocellaceae</taxon>
        <taxon>Acidiphilium</taxon>
    </lineage>
</organism>
<dbReference type="Gene3D" id="3.40.1620.10">
    <property type="entry name" value="YefM-like domain"/>
    <property type="match status" value="1"/>
</dbReference>
<protein>
    <recommendedName>
        <fullName evidence="2">Antitoxin</fullName>
    </recommendedName>
</protein>
<evidence type="ECO:0000313" key="3">
    <source>
        <dbReference type="EMBL" id="SIQ06640.1"/>
    </source>
</evidence>
<keyword evidence="4" id="KW-1185">Reference proteome</keyword>
<evidence type="ECO:0000313" key="4">
    <source>
        <dbReference type="Proteomes" id="UP000186308"/>
    </source>
</evidence>
<comment type="caution">
    <text evidence="3">The sequence shown here is derived from an EMBL/GenBank/DDBJ whole genome shotgun (WGS) entry which is preliminary data.</text>
</comment>
<gene>
    <name evidence="3" type="ORF">SAMN05421828_101143</name>
</gene>
<comment type="similarity">
    <text evidence="1 2">Belongs to the phD/YefM antitoxin family.</text>
</comment>
<comment type="function">
    <text evidence="2">Antitoxin component of a type II toxin-antitoxin (TA) system.</text>
</comment>
<dbReference type="SUPFAM" id="SSF143120">
    <property type="entry name" value="YefM-like"/>
    <property type="match status" value="1"/>
</dbReference>
<evidence type="ECO:0000256" key="2">
    <source>
        <dbReference type="RuleBase" id="RU362080"/>
    </source>
</evidence>
<evidence type="ECO:0000256" key="1">
    <source>
        <dbReference type="ARBA" id="ARBA00009981"/>
    </source>
</evidence>
<dbReference type="InterPro" id="IPR036165">
    <property type="entry name" value="YefM-like_sf"/>
</dbReference>
<dbReference type="EMBL" id="FTNE01000001">
    <property type="protein sequence ID" value="SIQ06640.1"/>
    <property type="molecule type" value="Genomic_DNA"/>
</dbReference>
<proteinExistence type="inferred from homology"/>
<name>A0A8G2CHI2_ACIRU</name>
<dbReference type="InterPro" id="IPR006442">
    <property type="entry name" value="Antitoxin_Phd/YefM"/>
</dbReference>
<sequence>MRSVVEAKNNLSALIDRALAGEEIIITRHGTPVVTLKPIKPKPPRMNPADNATAHSAFTVFDAWCARLTVQVQTITADINAARARSVTVLC</sequence>
<dbReference type="AlphaFoldDB" id="A0A8G2CHI2"/>
<dbReference type="Proteomes" id="UP000186308">
    <property type="component" value="Unassembled WGS sequence"/>
</dbReference>
<dbReference type="Pfam" id="PF02604">
    <property type="entry name" value="PhdYeFM_antitox"/>
    <property type="match status" value="1"/>
</dbReference>
<dbReference type="OrthoDB" id="9800503at2"/>
<reference evidence="3 4" key="1">
    <citation type="submission" date="2017-01" db="EMBL/GenBank/DDBJ databases">
        <authorList>
            <person name="Varghese N."/>
            <person name="Submissions S."/>
        </authorList>
    </citation>
    <scope>NUCLEOTIDE SEQUENCE [LARGE SCALE GENOMIC DNA]</scope>
    <source>
        <strain evidence="3 4">ATCC 35905</strain>
    </source>
</reference>
<dbReference type="NCBIfam" id="TIGR01552">
    <property type="entry name" value="phd_fam"/>
    <property type="match status" value="1"/>
</dbReference>
<accession>A0A8G2CHI2</accession>